<proteinExistence type="predicted"/>
<feature type="region of interest" description="Disordered" evidence="1">
    <location>
        <begin position="1"/>
        <end position="24"/>
    </location>
</feature>
<keyword evidence="3" id="KW-1185">Reference proteome</keyword>
<evidence type="ECO:0000313" key="2">
    <source>
        <dbReference type="EMBL" id="KAF6198879.1"/>
    </source>
</evidence>
<name>A0A6A4J9I3_APOLU</name>
<accession>A0A6A4J9I3</accession>
<sequence>MSRGGRTNHGRGHYTRQSRDNELRVHHMRDPSVLGNPVALMSRMENELNEIRSLAISRGRRYQTAIRRLDCLEEALLAMFEVRLQLMENIILRPRFAAASSSLLVPSPSGSNRRLPAMLGVRDLEENLFFLKNRVRALQSRVNSFGGSLEHAPGPSMAGAEQPGHVGYAAIIKHELEKIVREEEEGRKLTMNGRSSDLSIPRCPANYSSLAIPSTRLRTSKSVPNKRSKFTC</sequence>
<evidence type="ECO:0000256" key="1">
    <source>
        <dbReference type="SAM" id="MobiDB-lite"/>
    </source>
</evidence>
<organism evidence="2 3">
    <name type="scientific">Apolygus lucorum</name>
    <name type="common">Small green plant bug</name>
    <name type="synonym">Lygocoris lucorum</name>
    <dbReference type="NCBI Taxonomy" id="248454"/>
    <lineage>
        <taxon>Eukaryota</taxon>
        <taxon>Metazoa</taxon>
        <taxon>Ecdysozoa</taxon>
        <taxon>Arthropoda</taxon>
        <taxon>Hexapoda</taxon>
        <taxon>Insecta</taxon>
        <taxon>Pterygota</taxon>
        <taxon>Neoptera</taxon>
        <taxon>Paraneoptera</taxon>
        <taxon>Hemiptera</taxon>
        <taxon>Heteroptera</taxon>
        <taxon>Panheteroptera</taxon>
        <taxon>Cimicomorpha</taxon>
        <taxon>Miridae</taxon>
        <taxon>Mirini</taxon>
        <taxon>Apolygus</taxon>
    </lineage>
</organism>
<dbReference type="AlphaFoldDB" id="A0A6A4J9I3"/>
<dbReference type="Proteomes" id="UP000466442">
    <property type="component" value="Unassembled WGS sequence"/>
</dbReference>
<protein>
    <submittedName>
        <fullName evidence="2">Uncharacterized protein</fullName>
    </submittedName>
</protein>
<gene>
    <name evidence="2" type="ORF">GE061_006902</name>
</gene>
<reference evidence="2" key="1">
    <citation type="journal article" date="2021" name="Mol. Ecol. Resour.">
        <title>Apolygus lucorum genome provides insights into omnivorousness and mesophyll feeding.</title>
        <authorList>
            <person name="Liu Y."/>
            <person name="Liu H."/>
            <person name="Wang H."/>
            <person name="Huang T."/>
            <person name="Liu B."/>
            <person name="Yang B."/>
            <person name="Yin L."/>
            <person name="Li B."/>
            <person name="Zhang Y."/>
            <person name="Zhang S."/>
            <person name="Jiang F."/>
            <person name="Zhang X."/>
            <person name="Ren Y."/>
            <person name="Wang B."/>
            <person name="Wang S."/>
            <person name="Lu Y."/>
            <person name="Wu K."/>
            <person name="Fan W."/>
            <person name="Wang G."/>
        </authorList>
    </citation>
    <scope>NUCLEOTIDE SEQUENCE</scope>
    <source>
        <strain evidence="2">12Hb</strain>
    </source>
</reference>
<evidence type="ECO:0000313" key="3">
    <source>
        <dbReference type="Proteomes" id="UP000466442"/>
    </source>
</evidence>
<dbReference type="EMBL" id="WIXP02000015">
    <property type="protein sequence ID" value="KAF6198879.1"/>
    <property type="molecule type" value="Genomic_DNA"/>
</dbReference>
<feature type="compositionally biased region" description="Basic residues" evidence="1">
    <location>
        <begin position="1"/>
        <end position="16"/>
    </location>
</feature>
<comment type="caution">
    <text evidence="2">The sequence shown here is derived from an EMBL/GenBank/DDBJ whole genome shotgun (WGS) entry which is preliminary data.</text>
</comment>